<evidence type="ECO:0000313" key="1">
    <source>
        <dbReference type="EMBL" id="PXV66843.1"/>
    </source>
</evidence>
<protein>
    <submittedName>
        <fullName evidence="1">Uncharacterized protein</fullName>
    </submittedName>
</protein>
<keyword evidence="2" id="KW-1185">Reference proteome</keyword>
<dbReference type="RefSeq" id="WP_110309799.1">
    <property type="nucleotide sequence ID" value="NZ_QICL01000004.1"/>
</dbReference>
<organism evidence="1 2">
    <name type="scientific">Dysgonomonas alginatilytica</name>
    <dbReference type="NCBI Taxonomy" id="1605892"/>
    <lineage>
        <taxon>Bacteria</taxon>
        <taxon>Pseudomonadati</taxon>
        <taxon>Bacteroidota</taxon>
        <taxon>Bacteroidia</taxon>
        <taxon>Bacteroidales</taxon>
        <taxon>Dysgonomonadaceae</taxon>
        <taxon>Dysgonomonas</taxon>
    </lineage>
</organism>
<evidence type="ECO:0000313" key="2">
    <source>
        <dbReference type="Proteomes" id="UP000247973"/>
    </source>
</evidence>
<reference evidence="1 2" key="1">
    <citation type="submission" date="2018-03" db="EMBL/GenBank/DDBJ databases">
        <title>Genomic Encyclopedia of Archaeal and Bacterial Type Strains, Phase II (KMG-II): from individual species to whole genera.</title>
        <authorList>
            <person name="Goeker M."/>
        </authorList>
    </citation>
    <scope>NUCLEOTIDE SEQUENCE [LARGE SCALE GENOMIC DNA]</scope>
    <source>
        <strain evidence="1 2">DSM 100214</strain>
    </source>
</reference>
<proteinExistence type="predicted"/>
<gene>
    <name evidence="1" type="ORF">CLV62_104104</name>
</gene>
<dbReference type="AlphaFoldDB" id="A0A2V3PT92"/>
<comment type="caution">
    <text evidence="1">The sequence shown here is derived from an EMBL/GenBank/DDBJ whole genome shotgun (WGS) entry which is preliminary data.</text>
</comment>
<dbReference type="Proteomes" id="UP000247973">
    <property type="component" value="Unassembled WGS sequence"/>
</dbReference>
<name>A0A2V3PT92_9BACT</name>
<accession>A0A2V3PT92</accession>
<sequence length="96" mass="11382">MSTKIDKMIVDEIERIYNEDEEFKNEFDKLFPPKKVTILLASSPTLDGIKICLEQYFYSEKELKEISPTEWQVLGTKSNFRVIKKGKRFRFEAINN</sequence>
<dbReference type="EMBL" id="QICL01000004">
    <property type="protein sequence ID" value="PXV66843.1"/>
    <property type="molecule type" value="Genomic_DNA"/>
</dbReference>